<evidence type="ECO:0000313" key="2">
    <source>
        <dbReference type="EMBL" id="OUM46316.1"/>
    </source>
</evidence>
<dbReference type="AlphaFoldDB" id="A0A1Y3M888"/>
<keyword evidence="1" id="KW-1133">Transmembrane helix</keyword>
<comment type="caution">
    <text evidence="2">The sequence shown here is derived from an EMBL/GenBank/DDBJ whole genome shotgun (WGS) entry which is preliminary data.</text>
</comment>
<protein>
    <recommendedName>
        <fullName evidence="7">SdpI family protein</fullName>
    </recommendedName>
</protein>
<dbReference type="Pfam" id="PF13630">
    <property type="entry name" value="SdpI"/>
    <property type="match status" value="1"/>
</dbReference>
<accession>A0A1Y3M888</accession>
<evidence type="ECO:0000256" key="1">
    <source>
        <dbReference type="SAM" id="Phobius"/>
    </source>
</evidence>
<evidence type="ECO:0000313" key="4">
    <source>
        <dbReference type="EMBL" id="PHE90421.1"/>
    </source>
</evidence>
<sequence length="117" mass="13098">MIYSLVNIGVSLVIGIIFISTSLLLKKRPPTDINAIFGYRTTRSMKNMKLWEAGNRYSAEIMTQNGFIIIILGSIISLFLNSPSTAILLIMGSMLLLIISMFIRVENKLKKLEEPCS</sequence>
<keyword evidence="1" id="KW-0472">Membrane</keyword>
<reference evidence="4 6" key="2">
    <citation type="submission" date="2017-09" db="EMBL/GenBank/DDBJ databases">
        <title>Large-scale bioinformatics analysis of Bacillus genomes uncovers conserved roles of natural products in bacterial physiology.</title>
        <authorList>
            <consortium name="Agbiome Team Llc"/>
            <person name="Bleich R.M."/>
            <person name="Grubbs K.J."/>
            <person name="Santa Maria K.C."/>
            <person name="Allen S.E."/>
            <person name="Farag S."/>
            <person name="Shank E.A."/>
            <person name="Bowers A."/>
        </authorList>
    </citation>
    <scope>NUCLEOTIDE SEQUENCE [LARGE SCALE GENOMIC DNA]</scope>
    <source>
        <strain evidence="4 6">AFS037265</strain>
    </source>
</reference>
<dbReference type="EMBL" id="NUTL01000119">
    <property type="protein sequence ID" value="PHE90421.1"/>
    <property type="molecule type" value="Genomic_DNA"/>
</dbReference>
<dbReference type="Proteomes" id="UP000195321">
    <property type="component" value="Unassembled WGS sequence"/>
</dbReference>
<dbReference type="EMBL" id="MWPX01000050">
    <property type="protein sequence ID" value="OUM46316.1"/>
    <property type="molecule type" value="Genomic_DNA"/>
</dbReference>
<organism evidence="2 5">
    <name type="scientific">Bacillus pseudomycoides</name>
    <dbReference type="NCBI Taxonomy" id="64104"/>
    <lineage>
        <taxon>Bacteria</taxon>
        <taxon>Bacillati</taxon>
        <taxon>Bacillota</taxon>
        <taxon>Bacilli</taxon>
        <taxon>Bacillales</taxon>
        <taxon>Bacillaceae</taxon>
        <taxon>Bacillus</taxon>
        <taxon>Bacillus cereus group</taxon>
    </lineage>
</organism>
<feature type="transmembrane region" description="Helical" evidence="1">
    <location>
        <begin position="6"/>
        <end position="25"/>
    </location>
</feature>
<feature type="transmembrane region" description="Helical" evidence="1">
    <location>
        <begin position="86"/>
        <end position="103"/>
    </location>
</feature>
<evidence type="ECO:0008006" key="7">
    <source>
        <dbReference type="Google" id="ProtNLM"/>
    </source>
</evidence>
<evidence type="ECO:0000313" key="5">
    <source>
        <dbReference type="Proteomes" id="UP000195321"/>
    </source>
</evidence>
<dbReference type="RefSeq" id="WP_016114264.1">
    <property type="nucleotide sequence ID" value="NZ_CP189809.1"/>
</dbReference>
<gene>
    <name evidence="2" type="ORF">BW425_24335</name>
    <name evidence="3" type="ORF">BW425_24400</name>
    <name evidence="4" type="ORF">COF81_23980</name>
</gene>
<reference evidence="2 5" key="1">
    <citation type="submission" date="2017-02" db="EMBL/GenBank/DDBJ databases">
        <title>Bacillus pseudomycoides isolate FSL K6-0042.</title>
        <authorList>
            <person name="Kovac J."/>
        </authorList>
    </citation>
    <scope>NUCLEOTIDE SEQUENCE [LARGE SCALE GENOMIC DNA]</scope>
    <source>
        <strain evidence="2 5">FSL K6-0042</strain>
    </source>
</reference>
<keyword evidence="1" id="KW-0812">Transmembrane</keyword>
<evidence type="ECO:0000313" key="3">
    <source>
        <dbReference type="EMBL" id="OUM46323.1"/>
    </source>
</evidence>
<feature type="transmembrane region" description="Helical" evidence="1">
    <location>
        <begin position="57"/>
        <end position="80"/>
    </location>
</feature>
<dbReference type="EMBL" id="MWPX01000050">
    <property type="protein sequence ID" value="OUM46323.1"/>
    <property type="molecule type" value="Genomic_DNA"/>
</dbReference>
<proteinExistence type="predicted"/>
<evidence type="ECO:0000313" key="6">
    <source>
        <dbReference type="Proteomes" id="UP000221918"/>
    </source>
</evidence>
<name>A0A1Y3M888_9BACI</name>
<dbReference type="Proteomes" id="UP000221918">
    <property type="component" value="Unassembled WGS sequence"/>
</dbReference>
<dbReference type="InterPro" id="IPR025962">
    <property type="entry name" value="SdpI/YhfL"/>
</dbReference>